<dbReference type="InterPro" id="IPR012730">
    <property type="entry name" value="Mopterin_Synthase_Sase_MoeB"/>
</dbReference>
<evidence type="ECO:0000256" key="10">
    <source>
        <dbReference type="ARBA" id="ARBA00073635"/>
    </source>
</evidence>
<comment type="pathway">
    <text evidence="1">Cofactor biosynthesis; molybdopterin biosynthesis.</text>
</comment>
<evidence type="ECO:0000256" key="2">
    <source>
        <dbReference type="ARBA" id="ARBA00009919"/>
    </source>
</evidence>
<dbReference type="FunFam" id="3.40.50.720:FF:000033">
    <property type="entry name" value="Adenylyltransferase and sulfurtransferase MOCS3"/>
    <property type="match status" value="1"/>
</dbReference>
<evidence type="ECO:0000259" key="14">
    <source>
        <dbReference type="Pfam" id="PF00899"/>
    </source>
</evidence>
<evidence type="ECO:0000256" key="5">
    <source>
        <dbReference type="ARBA" id="ARBA00022840"/>
    </source>
</evidence>
<dbReference type="CDD" id="cd00757">
    <property type="entry name" value="ThiF_MoeB_HesA_family"/>
    <property type="match status" value="1"/>
</dbReference>
<evidence type="ECO:0000313" key="16">
    <source>
        <dbReference type="Proteomes" id="UP000002943"/>
    </source>
</evidence>
<dbReference type="NCBIfam" id="TIGR02355">
    <property type="entry name" value="moeB"/>
    <property type="match status" value="1"/>
</dbReference>
<proteinExistence type="inferred from homology"/>
<dbReference type="PANTHER" id="PTHR10953:SF194">
    <property type="entry name" value="MOLYBDOPTERIN-SYNTHASE ADENYLYLTRANSFERASE"/>
    <property type="match status" value="1"/>
</dbReference>
<keyword evidence="4" id="KW-0547">Nucleotide-binding</keyword>
<feature type="domain" description="THIF-type NAD/FAD binding fold" evidence="14">
    <location>
        <begin position="12"/>
        <end position="247"/>
    </location>
</feature>
<gene>
    <name evidence="15" type="ORF">VIBC2010_05424</name>
</gene>
<dbReference type="InterPro" id="IPR035985">
    <property type="entry name" value="Ubiquitin-activating_enz"/>
</dbReference>
<comment type="similarity">
    <text evidence="2">Belongs to the HesA/MoeB/ThiF family.</text>
</comment>
<dbReference type="RefSeq" id="WP_009601568.1">
    <property type="nucleotide sequence ID" value="NZ_AEIU01000074.1"/>
</dbReference>
<comment type="caution">
    <text evidence="15">The sequence shown here is derived from an EMBL/GenBank/DDBJ whole genome shotgun (WGS) entry which is preliminary data.</text>
</comment>
<dbReference type="EC" id="2.7.7.80" evidence="9"/>
<dbReference type="GO" id="GO:0008641">
    <property type="term" value="F:ubiquitin-like modifier activating enzyme activity"/>
    <property type="evidence" value="ECO:0007669"/>
    <property type="project" value="InterPro"/>
</dbReference>
<dbReference type="STRING" id="796620.VIBC2010_05424"/>
<protein>
    <recommendedName>
        <fullName evidence="10">Molybdopterin-synthase adenylyltransferase</fullName>
        <ecNumber evidence="9">2.7.7.80</ecNumber>
    </recommendedName>
    <alternativeName>
        <fullName evidence="13">MoaD protein adenylase</fullName>
    </alternativeName>
    <alternativeName>
        <fullName evidence="11">Molybdopterin-converting factor subunit 1 adenylase</fullName>
    </alternativeName>
    <alternativeName>
        <fullName evidence="12">Sulfur carrier protein MoaD adenylyltransferase</fullName>
    </alternativeName>
</protein>
<evidence type="ECO:0000256" key="1">
    <source>
        <dbReference type="ARBA" id="ARBA00005046"/>
    </source>
</evidence>
<dbReference type="PANTHER" id="PTHR10953">
    <property type="entry name" value="UBIQUITIN-ACTIVATING ENZYME E1"/>
    <property type="match status" value="1"/>
</dbReference>
<dbReference type="AlphaFoldDB" id="E3BKK2"/>
<dbReference type="Proteomes" id="UP000002943">
    <property type="component" value="Unassembled WGS sequence"/>
</dbReference>
<dbReference type="GO" id="GO:0008146">
    <property type="term" value="F:sulfotransferase activity"/>
    <property type="evidence" value="ECO:0007669"/>
    <property type="project" value="TreeGrafter"/>
</dbReference>
<dbReference type="InterPro" id="IPR000594">
    <property type="entry name" value="ThiF_NAD_FAD-bd"/>
</dbReference>
<dbReference type="GO" id="GO:0005829">
    <property type="term" value="C:cytosol"/>
    <property type="evidence" value="ECO:0007669"/>
    <property type="project" value="TreeGrafter"/>
</dbReference>
<evidence type="ECO:0000256" key="13">
    <source>
        <dbReference type="ARBA" id="ARBA00078531"/>
    </source>
</evidence>
<keyword evidence="5" id="KW-0067">ATP-binding</keyword>
<dbReference type="GO" id="GO:0061605">
    <property type="term" value="F:molybdopterin-synthase adenylyltransferase activity"/>
    <property type="evidence" value="ECO:0007669"/>
    <property type="project" value="UniProtKB-EC"/>
</dbReference>
<dbReference type="GO" id="GO:0004792">
    <property type="term" value="F:thiosulfate-cyanide sulfurtransferase activity"/>
    <property type="evidence" value="ECO:0007669"/>
    <property type="project" value="TreeGrafter"/>
</dbReference>
<evidence type="ECO:0000256" key="8">
    <source>
        <dbReference type="ARBA" id="ARBA00063809"/>
    </source>
</evidence>
<evidence type="ECO:0000256" key="12">
    <source>
        <dbReference type="ARBA" id="ARBA00075328"/>
    </source>
</evidence>
<organism evidence="15 16">
    <name type="scientific">Vibrio caribbeanicus ATCC BAA-2122</name>
    <dbReference type="NCBI Taxonomy" id="796620"/>
    <lineage>
        <taxon>Bacteria</taxon>
        <taxon>Pseudomonadati</taxon>
        <taxon>Pseudomonadota</taxon>
        <taxon>Gammaproteobacteria</taxon>
        <taxon>Vibrionales</taxon>
        <taxon>Vibrionaceae</taxon>
        <taxon>Vibrio</taxon>
    </lineage>
</organism>
<dbReference type="Pfam" id="PF00899">
    <property type="entry name" value="ThiF"/>
    <property type="match status" value="1"/>
</dbReference>
<sequence length="254" mass="27895">MNILSDQEVLRYNRQISLNQFDFEGQEALKQSKVLIVGLGGLGCSAAQYLTASGVGTLTLVDDDSVELSNLHRQVLHTDEDIGKLKVISAKQTLQQLNPHAHFAVIKRRLNDEELLALIKEHALVLDASDNLNTRNQLNRLCFNLKKTLISGAAIRMEGQVLVFDYTDSDTPCYQCFSSLFSSQELTCVESGVMPPLVGIVGATQAMQAIKVLTNFGSTKKGVILMLDAMTMAWREMKLTKRPSCSVCGSVDEG</sequence>
<accession>E3BKK2</accession>
<dbReference type="GO" id="GO:0006777">
    <property type="term" value="P:Mo-molybdopterin cofactor biosynthetic process"/>
    <property type="evidence" value="ECO:0007669"/>
    <property type="project" value="InterPro"/>
</dbReference>
<evidence type="ECO:0000256" key="6">
    <source>
        <dbReference type="ARBA" id="ARBA00052218"/>
    </source>
</evidence>
<name>E3BKK2_9VIBR</name>
<dbReference type="eggNOG" id="COG0476">
    <property type="taxonomic scope" value="Bacteria"/>
</dbReference>
<keyword evidence="3" id="KW-0808">Transferase</keyword>
<evidence type="ECO:0000256" key="4">
    <source>
        <dbReference type="ARBA" id="ARBA00022741"/>
    </source>
</evidence>
<evidence type="ECO:0000256" key="11">
    <source>
        <dbReference type="ARBA" id="ARBA00075110"/>
    </source>
</evidence>
<reference evidence="15 16" key="1">
    <citation type="journal article" date="2012" name="Int. J. Syst. Evol. Microbiol.">
        <title>Vibrio caribbeanicus sp. nov., isolated from the marine sponge Scleritoderma cyanea.</title>
        <authorList>
            <person name="Hoffmann M."/>
            <person name="Monday S.R."/>
            <person name="Allard M.W."/>
            <person name="Strain E.A."/>
            <person name="Whittaker P."/>
            <person name="Naum M."/>
            <person name="McCarthy P.J."/>
            <person name="Lopez J.V."/>
            <person name="Fischer M."/>
            <person name="Brown E.W."/>
        </authorList>
    </citation>
    <scope>NUCLEOTIDE SEQUENCE [LARGE SCALE GENOMIC DNA]</scope>
    <source>
        <strain evidence="15 16">ATCC BAA-2122</strain>
    </source>
</reference>
<dbReference type="EMBL" id="AEIU01000074">
    <property type="protein sequence ID" value="EFP96587.1"/>
    <property type="molecule type" value="Genomic_DNA"/>
</dbReference>
<dbReference type="InterPro" id="IPR045886">
    <property type="entry name" value="ThiF/MoeB/HesA"/>
</dbReference>
<evidence type="ECO:0000256" key="9">
    <source>
        <dbReference type="ARBA" id="ARBA00066884"/>
    </source>
</evidence>
<comment type="catalytic activity">
    <reaction evidence="6">
        <text>[molybdopterin-synthase sulfur-carrier protein]-C-terminal Gly-Gly + ATP + H(+) = [molybdopterin-synthase sulfur-carrier protein]-C-terminal Gly-Gly-AMP + diphosphate</text>
        <dbReference type="Rhea" id="RHEA:43616"/>
        <dbReference type="Rhea" id="RHEA-COMP:12159"/>
        <dbReference type="Rhea" id="RHEA-COMP:12202"/>
        <dbReference type="ChEBI" id="CHEBI:15378"/>
        <dbReference type="ChEBI" id="CHEBI:30616"/>
        <dbReference type="ChEBI" id="CHEBI:33019"/>
        <dbReference type="ChEBI" id="CHEBI:90618"/>
        <dbReference type="ChEBI" id="CHEBI:90778"/>
        <dbReference type="EC" id="2.7.7.80"/>
    </reaction>
</comment>
<dbReference type="Gene3D" id="3.40.50.720">
    <property type="entry name" value="NAD(P)-binding Rossmann-like Domain"/>
    <property type="match status" value="1"/>
</dbReference>
<dbReference type="GO" id="GO:0005524">
    <property type="term" value="F:ATP binding"/>
    <property type="evidence" value="ECO:0007669"/>
    <property type="project" value="UniProtKB-KW"/>
</dbReference>
<evidence type="ECO:0000256" key="7">
    <source>
        <dbReference type="ARBA" id="ARBA00055169"/>
    </source>
</evidence>
<dbReference type="OrthoDB" id="9804286at2"/>
<dbReference type="SUPFAM" id="SSF69572">
    <property type="entry name" value="Activating enzymes of the ubiquitin-like proteins"/>
    <property type="match status" value="1"/>
</dbReference>
<evidence type="ECO:0000313" key="15">
    <source>
        <dbReference type="EMBL" id="EFP96587.1"/>
    </source>
</evidence>
<comment type="function">
    <text evidence="7">Catalyzes the adenylation by ATP of the carboxyl group of the C-terminal glycine of sulfur carrier protein MoaD.</text>
</comment>
<dbReference type="NCBIfam" id="NF004281">
    <property type="entry name" value="PRK05690.1"/>
    <property type="match status" value="1"/>
</dbReference>
<comment type="subunit">
    <text evidence="8">Homodimer. Forms a stable heterotetrameric complex of 2 MoeB and 2 MoaD during adenylation of MoaD.</text>
</comment>
<evidence type="ECO:0000256" key="3">
    <source>
        <dbReference type="ARBA" id="ARBA00022679"/>
    </source>
</evidence>
<keyword evidence="16" id="KW-1185">Reference proteome</keyword>